<feature type="region of interest" description="Disordered" evidence="2">
    <location>
        <begin position="93"/>
        <end position="235"/>
    </location>
</feature>
<dbReference type="RefSeq" id="XP_018064586.1">
    <property type="nucleotide sequence ID" value="XM_018208220.1"/>
</dbReference>
<gene>
    <name evidence="3" type="ORF">LY89DRAFT_544485</name>
</gene>
<reference evidence="3 4" key="1">
    <citation type="submission" date="2015-10" db="EMBL/GenBank/DDBJ databases">
        <title>Full genome of DAOMC 229536 Phialocephala scopiformis, a fungal endophyte of spruce producing the potent anti-insectan compound rugulosin.</title>
        <authorList>
            <consortium name="DOE Joint Genome Institute"/>
            <person name="Walker A.K."/>
            <person name="Frasz S.L."/>
            <person name="Seifert K.A."/>
            <person name="Miller J.D."/>
            <person name="Mondo S.J."/>
            <person name="Labutti K."/>
            <person name="Lipzen A."/>
            <person name="Dockter R."/>
            <person name="Kennedy M."/>
            <person name="Grigoriev I.V."/>
            <person name="Spatafora J.W."/>
        </authorList>
    </citation>
    <scope>NUCLEOTIDE SEQUENCE [LARGE SCALE GENOMIC DNA]</scope>
    <source>
        <strain evidence="3 4">CBS 120377</strain>
    </source>
</reference>
<dbReference type="InParanoid" id="A0A132BCY6"/>
<feature type="compositionally biased region" description="Basic residues" evidence="2">
    <location>
        <begin position="108"/>
        <end position="120"/>
    </location>
</feature>
<sequence>EITKTQQLFEDKKARREQRRSLQESGDFLGVQGANPRTGYWDISDVTSSSEPSQASEEARQLLAKQAREVAEKKRRYEEAQVMQQTELKRVQALRDAKKRDKLEQKRRELKMRQRGRGKWRLSENGWSSLAEPDLSPIEQSLAGSPVAEIAPADRLYPMPSADHPSPYEGTGSVAQPDYFGKGHTTSPLARDHPSRGSGTISTESRQKLIPRKPVGSLSRRATEGSTSTIVHTTS</sequence>
<keyword evidence="1" id="KW-0175">Coiled coil</keyword>
<feature type="compositionally biased region" description="Basic and acidic residues" evidence="2">
    <location>
        <begin position="93"/>
        <end position="107"/>
    </location>
</feature>
<feature type="non-terminal residue" evidence="3">
    <location>
        <position position="1"/>
    </location>
</feature>
<feature type="coiled-coil region" evidence="1">
    <location>
        <begin position="56"/>
        <end position="83"/>
    </location>
</feature>
<accession>A0A132BCY6</accession>
<dbReference type="EMBL" id="KQ947429">
    <property type="protein sequence ID" value="KUJ10231.1"/>
    <property type="molecule type" value="Genomic_DNA"/>
</dbReference>
<feature type="non-terminal residue" evidence="3">
    <location>
        <position position="235"/>
    </location>
</feature>
<dbReference type="STRING" id="149040.A0A132BCY6"/>
<organism evidence="3 4">
    <name type="scientific">Mollisia scopiformis</name>
    <name type="common">Conifer needle endophyte fungus</name>
    <name type="synonym">Phialocephala scopiformis</name>
    <dbReference type="NCBI Taxonomy" id="149040"/>
    <lineage>
        <taxon>Eukaryota</taxon>
        <taxon>Fungi</taxon>
        <taxon>Dikarya</taxon>
        <taxon>Ascomycota</taxon>
        <taxon>Pezizomycotina</taxon>
        <taxon>Leotiomycetes</taxon>
        <taxon>Helotiales</taxon>
        <taxon>Mollisiaceae</taxon>
        <taxon>Mollisia</taxon>
    </lineage>
</organism>
<evidence type="ECO:0000313" key="3">
    <source>
        <dbReference type="EMBL" id="KUJ10231.1"/>
    </source>
</evidence>
<keyword evidence="4" id="KW-1185">Reference proteome</keyword>
<evidence type="ECO:0000256" key="1">
    <source>
        <dbReference type="SAM" id="Coils"/>
    </source>
</evidence>
<feature type="region of interest" description="Disordered" evidence="2">
    <location>
        <begin position="1"/>
        <end position="37"/>
    </location>
</feature>
<proteinExistence type="predicted"/>
<dbReference type="GeneID" id="28817946"/>
<dbReference type="KEGG" id="psco:LY89DRAFT_544485"/>
<dbReference type="OrthoDB" id="3439820at2759"/>
<dbReference type="AlphaFoldDB" id="A0A132BCY6"/>
<evidence type="ECO:0000256" key="2">
    <source>
        <dbReference type="SAM" id="MobiDB-lite"/>
    </source>
</evidence>
<evidence type="ECO:0000313" key="4">
    <source>
        <dbReference type="Proteomes" id="UP000070700"/>
    </source>
</evidence>
<dbReference type="Proteomes" id="UP000070700">
    <property type="component" value="Unassembled WGS sequence"/>
</dbReference>
<feature type="compositionally biased region" description="Polar residues" evidence="2">
    <location>
        <begin position="224"/>
        <end position="235"/>
    </location>
</feature>
<protein>
    <submittedName>
        <fullName evidence="3">Uncharacterized protein</fullName>
    </submittedName>
</protein>
<name>A0A132BCY6_MOLSC</name>
<feature type="compositionally biased region" description="Basic and acidic residues" evidence="2">
    <location>
        <begin position="1"/>
        <end position="22"/>
    </location>
</feature>